<keyword evidence="6" id="KW-1185">Reference proteome</keyword>
<dbReference type="KEGG" id="lab:LA76x_2815"/>
<dbReference type="STRING" id="84531.LA76x_2815"/>
<name>A0A0S2FBM8_LYSAN</name>
<keyword evidence="3" id="KW-0067">ATP-binding</keyword>
<keyword evidence="2" id="KW-0547">Nucleotide-binding</keyword>
<dbReference type="Proteomes" id="UP000060787">
    <property type="component" value="Chromosome"/>
</dbReference>
<dbReference type="InterPro" id="IPR003959">
    <property type="entry name" value="ATPase_AAA_core"/>
</dbReference>
<evidence type="ECO:0000313" key="5">
    <source>
        <dbReference type="EMBL" id="ALN80945.1"/>
    </source>
</evidence>
<sequence length="705" mass="76842">MTRHGDQETDMHARVADEMERWSEANQAYLTASLHWLRLRVQRLATATTQAPPASERSATRWFARGAAIAPIEVSAASIPSTADEQAAAAARADAANCEPAPALLLLAERLGLGPFETDTLLLCVAMELDPALPDMIAAVQGTPYPSFALALRLFEQPVWDALAPQRPLRHLRLIEISQPGATPLTAAALRADERVVNYAKSLNLLDARLEAVLRDQPTLPPIAPSQQRQAEQVVTILRAHGAERDETDGDPGPLPLVQLVGGDAGSRYAIAAHACAAFGCRLYTLPVRSLPTARSELETLARLWHRESLLLPVALYLDADELDADSGETADALRTLLGHPLGLAFVGLPVSPLRVDGVQWTAEVQLPSAAEQHAAWCEVLPAAVPDRERQAEALSGHFRLNLQQIREVAASAQAHGGDAWEACRDLSVSRLDSLAQRLEPKARWEDLVLGEEAVCLLRQIAGQVHERHRVYQQWGYAQRMNRGLGLSALFAGESGTGKTMAAEVIANELRLHLYRIDLSSVVSKYIGETEKNLRRVFDAAEQGGAILFFDEADALFGKRSEVKDSHDRYANIEINYLLQRMEAFSGLAILATNMKSALDGAFLRRLRFVVNFQFPGPNERARIWHGALAPGVPRETLDYDRLARFGLSGGNIHSIALNAAFSAAQAGVAVSMPLLLASLRVELRKLGKPINESEFAPNAGRRLG</sequence>
<feature type="domain" description="AAA+ ATPase" evidence="4">
    <location>
        <begin position="485"/>
        <end position="617"/>
    </location>
</feature>
<dbReference type="InterPro" id="IPR027417">
    <property type="entry name" value="P-loop_NTPase"/>
</dbReference>
<dbReference type="Pfam" id="PF00004">
    <property type="entry name" value="AAA"/>
    <property type="match status" value="1"/>
</dbReference>
<dbReference type="CDD" id="cd19481">
    <property type="entry name" value="RecA-like_protease"/>
    <property type="match status" value="1"/>
</dbReference>
<dbReference type="eggNOG" id="COG0464">
    <property type="taxonomic scope" value="Bacteria"/>
</dbReference>
<dbReference type="AlphaFoldDB" id="A0A0S2FBM8"/>
<protein>
    <submittedName>
        <fullName evidence="5">ATPase associated with various cellular activities family protein</fullName>
    </submittedName>
</protein>
<accession>A0A0S2FBM8</accession>
<dbReference type="PANTHER" id="PTHR23073">
    <property type="entry name" value="26S PROTEASOME REGULATORY SUBUNIT"/>
    <property type="match status" value="1"/>
</dbReference>
<dbReference type="EMBL" id="CP011129">
    <property type="protein sequence ID" value="ALN80945.1"/>
    <property type="molecule type" value="Genomic_DNA"/>
</dbReference>
<evidence type="ECO:0000256" key="3">
    <source>
        <dbReference type="ARBA" id="ARBA00022840"/>
    </source>
</evidence>
<evidence type="ECO:0000313" key="6">
    <source>
        <dbReference type="Proteomes" id="UP000060787"/>
    </source>
</evidence>
<dbReference type="GO" id="GO:0016887">
    <property type="term" value="F:ATP hydrolysis activity"/>
    <property type="evidence" value="ECO:0007669"/>
    <property type="project" value="InterPro"/>
</dbReference>
<dbReference type="Gene3D" id="3.40.50.300">
    <property type="entry name" value="P-loop containing nucleotide triphosphate hydrolases"/>
    <property type="match status" value="1"/>
</dbReference>
<dbReference type="InterPro" id="IPR050221">
    <property type="entry name" value="26S_Proteasome_ATPase"/>
</dbReference>
<dbReference type="Pfam" id="PF22977">
    <property type="entry name" value="WHD"/>
    <property type="match status" value="1"/>
</dbReference>
<dbReference type="SMART" id="SM00382">
    <property type="entry name" value="AAA"/>
    <property type="match status" value="1"/>
</dbReference>
<dbReference type="SUPFAM" id="SSF52540">
    <property type="entry name" value="P-loop containing nucleoside triphosphate hydrolases"/>
    <property type="match status" value="1"/>
</dbReference>
<proteinExistence type="inferred from homology"/>
<dbReference type="InterPro" id="IPR054472">
    <property type="entry name" value="WHD"/>
</dbReference>
<gene>
    <name evidence="5" type="ORF">LA76x_2815</name>
</gene>
<evidence type="ECO:0000256" key="1">
    <source>
        <dbReference type="ARBA" id="ARBA00006914"/>
    </source>
</evidence>
<dbReference type="GO" id="GO:0005524">
    <property type="term" value="F:ATP binding"/>
    <property type="evidence" value="ECO:0007669"/>
    <property type="project" value="UniProtKB-KW"/>
</dbReference>
<evidence type="ECO:0000259" key="4">
    <source>
        <dbReference type="SMART" id="SM00382"/>
    </source>
</evidence>
<comment type="similarity">
    <text evidence="1">Belongs to the AAA ATPase family.</text>
</comment>
<dbReference type="PATRIC" id="fig|84531.8.peg.2828"/>
<reference evidence="5 6" key="1">
    <citation type="journal article" date="2015" name="BMC Genomics">
        <title>Comparative genomics and metabolic profiling of the genus Lysobacter.</title>
        <authorList>
            <person name="de Bruijn I."/>
            <person name="Cheng X."/>
            <person name="de Jager V."/>
            <person name="Exposito R.G."/>
            <person name="Watrous J."/>
            <person name="Patel N."/>
            <person name="Postma J."/>
            <person name="Dorrestein P.C."/>
            <person name="Kobayashi D."/>
            <person name="Raaijmakers J.M."/>
        </authorList>
    </citation>
    <scope>NUCLEOTIDE SEQUENCE [LARGE SCALE GENOMIC DNA]</scope>
    <source>
        <strain evidence="5 6">76</strain>
    </source>
</reference>
<evidence type="ECO:0000256" key="2">
    <source>
        <dbReference type="ARBA" id="ARBA00022741"/>
    </source>
</evidence>
<organism evidence="5 6">
    <name type="scientific">Lysobacter antibioticus</name>
    <dbReference type="NCBI Taxonomy" id="84531"/>
    <lineage>
        <taxon>Bacteria</taxon>
        <taxon>Pseudomonadati</taxon>
        <taxon>Pseudomonadota</taxon>
        <taxon>Gammaproteobacteria</taxon>
        <taxon>Lysobacterales</taxon>
        <taxon>Lysobacteraceae</taxon>
        <taxon>Lysobacter</taxon>
    </lineage>
</organism>
<dbReference type="InterPro" id="IPR003593">
    <property type="entry name" value="AAA+_ATPase"/>
</dbReference>